<keyword evidence="2" id="KW-1185">Reference proteome</keyword>
<evidence type="ECO:0000313" key="2">
    <source>
        <dbReference type="Proteomes" id="UP000604825"/>
    </source>
</evidence>
<sequence length="156" mass="17380">MPPAACVKTGRGGRDAGKFRAQGLFGDGGGGDGLRTVMRMVKLNSAIQNRSVRELLGDECLYFFGNLRSVDVPQLGKDLFLLLHALMVRHHVSFVLKPSPDEAGFDLGLKWSLEWKGKLPPWDLDCNVSTSHVYRGLLLIRNRNTKFWNMASHDAQ</sequence>
<reference evidence="1" key="1">
    <citation type="submission" date="2020-10" db="EMBL/GenBank/DDBJ databases">
        <authorList>
            <person name="Han B."/>
            <person name="Lu T."/>
            <person name="Zhao Q."/>
            <person name="Huang X."/>
            <person name="Zhao Y."/>
        </authorList>
    </citation>
    <scope>NUCLEOTIDE SEQUENCE</scope>
</reference>
<evidence type="ECO:0000313" key="1">
    <source>
        <dbReference type="EMBL" id="CAD6264622.1"/>
    </source>
</evidence>
<accession>A0A811R3K7</accession>
<protein>
    <submittedName>
        <fullName evidence="1">Uncharacterized protein</fullName>
    </submittedName>
</protein>
<organism evidence="1 2">
    <name type="scientific">Miscanthus lutarioriparius</name>
    <dbReference type="NCBI Taxonomy" id="422564"/>
    <lineage>
        <taxon>Eukaryota</taxon>
        <taxon>Viridiplantae</taxon>
        <taxon>Streptophyta</taxon>
        <taxon>Embryophyta</taxon>
        <taxon>Tracheophyta</taxon>
        <taxon>Spermatophyta</taxon>
        <taxon>Magnoliopsida</taxon>
        <taxon>Liliopsida</taxon>
        <taxon>Poales</taxon>
        <taxon>Poaceae</taxon>
        <taxon>PACMAD clade</taxon>
        <taxon>Panicoideae</taxon>
        <taxon>Andropogonodae</taxon>
        <taxon>Andropogoneae</taxon>
        <taxon>Saccharinae</taxon>
        <taxon>Miscanthus</taxon>
    </lineage>
</organism>
<dbReference type="PANTHER" id="PTHR33698:SF6">
    <property type="entry name" value="TRANSMEMBRANE PROTEIN"/>
    <property type="match status" value="1"/>
</dbReference>
<dbReference type="OrthoDB" id="753811at2759"/>
<dbReference type="Proteomes" id="UP000604825">
    <property type="component" value="Unassembled WGS sequence"/>
</dbReference>
<gene>
    <name evidence="1" type="ORF">NCGR_LOCUS47927</name>
</gene>
<dbReference type="AlphaFoldDB" id="A0A811R3K7"/>
<proteinExistence type="predicted"/>
<comment type="caution">
    <text evidence="1">The sequence shown here is derived from an EMBL/GenBank/DDBJ whole genome shotgun (WGS) entry which is preliminary data.</text>
</comment>
<name>A0A811R3K7_9POAL</name>
<dbReference type="PANTHER" id="PTHR33698">
    <property type="entry name" value="NUCLEAR TRANSPORT FACTOR 2 (NTF2)-LIKE PROTEIN"/>
    <property type="match status" value="1"/>
</dbReference>
<dbReference type="EMBL" id="CAJGYO010000013">
    <property type="protein sequence ID" value="CAD6264622.1"/>
    <property type="molecule type" value="Genomic_DNA"/>
</dbReference>